<evidence type="ECO:0000256" key="3">
    <source>
        <dbReference type="ARBA" id="ARBA00009284"/>
    </source>
</evidence>
<evidence type="ECO:0000313" key="7">
    <source>
        <dbReference type="Proteomes" id="UP000199382"/>
    </source>
</evidence>
<dbReference type="Proteomes" id="UP000199382">
    <property type="component" value="Unassembled WGS sequence"/>
</dbReference>
<dbReference type="AlphaFoldDB" id="A0A1G9FHU2"/>
<dbReference type="GO" id="GO:0003824">
    <property type="term" value="F:catalytic activity"/>
    <property type="evidence" value="ECO:0007669"/>
    <property type="project" value="InterPro"/>
</dbReference>
<dbReference type="InterPro" id="IPR007444">
    <property type="entry name" value="Glucan_biosyn_MdoG_C"/>
</dbReference>
<keyword evidence="7" id="KW-1185">Reference proteome</keyword>
<dbReference type="GO" id="GO:0030288">
    <property type="term" value="C:outer membrane-bounded periplasmic space"/>
    <property type="evidence" value="ECO:0007669"/>
    <property type="project" value="TreeGrafter"/>
</dbReference>
<dbReference type="SUPFAM" id="SSF74650">
    <property type="entry name" value="Galactose mutarotase-like"/>
    <property type="match status" value="1"/>
</dbReference>
<evidence type="ECO:0000256" key="2">
    <source>
        <dbReference type="ARBA" id="ARBA00005001"/>
    </source>
</evidence>
<evidence type="ECO:0000256" key="4">
    <source>
        <dbReference type="ARBA" id="ARBA00022764"/>
    </source>
</evidence>
<dbReference type="SUPFAM" id="SSF81296">
    <property type="entry name" value="E set domains"/>
    <property type="match status" value="1"/>
</dbReference>
<comment type="similarity">
    <text evidence="3">Belongs to the OpgD/OpgG family.</text>
</comment>
<feature type="domain" description="Glucan biosynthesis periplasmic MdoG C-terminal" evidence="5">
    <location>
        <begin position="55"/>
        <end position="533"/>
    </location>
</feature>
<dbReference type="Gene3D" id="2.70.98.10">
    <property type="match status" value="1"/>
</dbReference>
<dbReference type="InterPro" id="IPR014438">
    <property type="entry name" value="Glucan_biosyn_MdoG/MdoD"/>
</dbReference>
<dbReference type="STRING" id="571298.SAMN04488026_105730"/>
<dbReference type="InterPro" id="IPR011013">
    <property type="entry name" value="Gal_mutarotase_sf_dom"/>
</dbReference>
<gene>
    <name evidence="6" type="ORF">SAMN04488026_105730</name>
</gene>
<dbReference type="InterPro" id="IPR014718">
    <property type="entry name" value="GH-type_carb-bd"/>
</dbReference>
<dbReference type="GO" id="GO:0030246">
    <property type="term" value="F:carbohydrate binding"/>
    <property type="evidence" value="ECO:0007669"/>
    <property type="project" value="InterPro"/>
</dbReference>
<dbReference type="InterPro" id="IPR013783">
    <property type="entry name" value="Ig-like_fold"/>
</dbReference>
<dbReference type="PIRSF" id="PIRSF006281">
    <property type="entry name" value="MdoG"/>
    <property type="match status" value="1"/>
</dbReference>
<dbReference type="UniPathway" id="UPA00637"/>
<protein>
    <submittedName>
        <fullName evidence="6">Glucans biosynthesis protein</fullName>
    </submittedName>
</protein>
<dbReference type="Gene3D" id="2.60.40.10">
    <property type="entry name" value="Immunoglobulins"/>
    <property type="match status" value="1"/>
</dbReference>
<organism evidence="6 7">
    <name type="scientific">Aliiruegeria lutimaris</name>
    <dbReference type="NCBI Taxonomy" id="571298"/>
    <lineage>
        <taxon>Bacteria</taxon>
        <taxon>Pseudomonadati</taxon>
        <taxon>Pseudomonadota</taxon>
        <taxon>Alphaproteobacteria</taxon>
        <taxon>Rhodobacterales</taxon>
        <taxon>Roseobacteraceae</taxon>
        <taxon>Aliiruegeria</taxon>
    </lineage>
</organism>
<comment type="subcellular location">
    <subcellularLocation>
        <location evidence="1">Periplasm</location>
    </subcellularLocation>
</comment>
<dbReference type="PANTHER" id="PTHR30504:SF2">
    <property type="entry name" value="GLUCANS BIOSYNTHESIS PROTEIN G"/>
    <property type="match status" value="1"/>
</dbReference>
<evidence type="ECO:0000313" key="6">
    <source>
        <dbReference type="EMBL" id="SDK87971.1"/>
    </source>
</evidence>
<proteinExistence type="inferred from homology"/>
<dbReference type="InterPro" id="IPR014756">
    <property type="entry name" value="Ig_E-set"/>
</dbReference>
<evidence type="ECO:0000259" key="5">
    <source>
        <dbReference type="Pfam" id="PF04349"/>
    </source>
</evidence>
<dbReference type="Pfam" id="PF04349">
    <property type="entry name" value="MdoG"/>
    <property type="match status" value="1"/>
</dbReference>
<dbReference type="EMBL" id="FNEK01000057">
    <property type="protein sequence ID" value="SDK87971.1"/>
    <property type="molecule type" value="Genomic_DNA"/>
</dbReference>
<comment type="pathway">
    <text evidence="2">Glycan metabolism; osmoregulated periplasmic glucan (OPG) biosynthesis.</text>
</comment>
<keyword evidence="4" id="KW-0574">Periplasm</keyword>
<reference evidence="6 7" key="1">
    <citation type="submission" date="2016-10" db="EMBL/GenBank/DDBJ databases">
        <authorList>
            <person name="de Groot N.N."/>
        </authorList>
    </citation>
    <scope>NUCLEOTIDE SEQUENCE [LARGE SCALE GENOMIC DNA]</scope>
    <source>
        <strain evidence="6 7">DSM 25294</strain>
    </source>
</reference>
<accession>A0A1G9FHU2</accession>
<dbReference type="GO" id="GO:0051274">
    <property type="term" value="P:beta-glucan biosynthetic process"/>
    <property type="evidence" value="ECO:0007669"/>
    <property type="project" value="TreeGrafter"/>
</dbReference>
<sequence length="537" mass="59801">MISETKVFCDVAPRMRPTRRQALCTVAAAALMAAGRPIGAQEATLALTPAEPAPFSFVWLSERMRTASAAPYQPPLKIDGPLSKLDYDDFRSIRFRPDHARWADEGTPFTLQAFHLGWLFEHPVRIHELIGGETRALDFTPADFTYDHGLEERIPGDFTMPGVAGFRIHTPLNRPDVYDEMVVFLGASYFRALGRGTLYGLSARGLAINTGIGGPEEFPRFTEFWIERPRPGDESLVLYAALESPSVTGAYRFELFPGETTRVDVTARLFFRAAVEQVGIAPLTSMFLFGPNDAGAFDDYRRRVHDSEMLVLETGGQHYVRPLNNPPRLANSYLGAESPTSFGLVQRNRDFRDYFDAGAHYERRPSLIVEPLGEWGKGTVRLVEIPSDLEANDNIVAFWVPGEPVAAGDELDLSYRLHWGLDPPGAAPEKGHVVRTLSGHGGVAGLEPRTDRRKFAIDFEGVSLAEHFEEERVEPRVIASGAEVNDPVLFRIDGTDSWRLVFEIEASPDKLVELLAAIVVDDRTVTENWLYQWIGGE</sequence>
<dbReference type="PANTHER" id="PTHR30504">
    <property type="entry name" value="GLUCANS BIOSYNTHESIS PROTEIN"/>
    <property type="match status" value="1"/>
</dbReference>
<evidence type="ECO:0000256" key="1">
    <source>
        <dbReference type="ARBA" id="ARBA00004418"/>
    </source>
</evidence>
<name>A0A1G9FHU2_9RHOB</name>